<reference evidence="2 3" key="1">
    <citation type="journal article" date="2016" name="Nat. Commun.">
        <title>Extremotolerant tardigrade genome and improved radiotolerance of human cultured cells by tardigrade-unique protein.</title>
        <authorList>
            <person name="Hashimoto T."/>
            <person name="Horikawa D.D."/>
            <person name="Saito Y."/>
            <person name="Kuwahara H."/>
            <person name="Kozuka-Hata H."/>
            <person name="Shin-I T."/>
            <person name="Minakuchi Y."/>
            <person name="Ohishi K."/>
            <person name="Motoyama A."/>
            <person name="Aizu T."/>
            <person name="Enomoto A."/>
            <person name="Kondo K."/>
            <person name="Tanaka S."/>
            <person name="Hara Y."/>
            <person name="Koshikawa S."/>
            <person name="Sagara H."/>
            <person name="Miura T."/>
            <person name="Yokobori S."/>
            <person name="Miyagawa K."/>
            <person name="Suzuki Y."/>
            <person name="Kubo T."/>
            <person name="Oyama M."/>
            <person name="Kohara Y."/>
            <person name="Fujiyama A."/>
            <person name="Arakawa K."/>
            <person name="Katayama T."/>
            <person name="Toyoda A."/>
            <person name="Kunieda T."/>
        </authorList>
    </citation>
    <scope>NUCLEOTIDE SEQUENCE [LARGE SCALE GENOMIC DNA]</scope>
    <source>
        <strain evidence="2 3">YOKOZUNA-1</strain>
    </source>
</reference>
<evidence type="ECO:0000313" key="3">
    <source>
        <dbReference type="Proteomes" id="UP000186922"/>
    </source>
</evidence>
<evidence type="ECO:0000313" key="2">
    <source>
        <dbReference type="EMBL" id="GAV03001.1"/>
    </source>
</evidence>
<sequence>MDQGSTIERNPTFIQVQVRDRRIRGLQRTRPDKKIEEIDLSDNRWMQSASKKKRASNCDALLVPQK</sequence>
<dbReference type="EMBL" id="BDGG01000009">
    <property type="protein sequence ID" value="GAV03001.1"/>
    <property type="molecule type" value="Genomic_DNA"/>
</dbReference>
<protein>
    <submittedName>
        <fullName evidence="2">Uncharacterized protein</fullName>
    </submittedName>
</protein>
<feature type="region of interest" description="Disordered" evidence="1">
    <location>
        <begin position="47"/>
        <end position="66"/>
    </location>
</feature>
<proteinExistence type="predicted"/>
<name>A0A1D1VPW3_RAMVA</name>
<organism evidence="2 3">
    <name type="scientific">Ramazzottius varieornatus</name>
    <name type="common">Water bear</name>
    <name type="synonym">Tardigrade</name>
    <dbReference type="NCBI Taxonomy" id="947166"/>
    <lineage>
        <taxon>Eukaryota</taxon>
        <taxon>Metazoa</taxon>
        <taxon>Ecdysozoa</taxon>
        <taxon>Tardigrada</taxon>
        <taxon>Eutardigrada</taxon>
        <taxon>Parachela</taxon>
        <taxon>Hypsibioidea</taxon>
        <taxon>Ramazzottiidae</taxon>
        <taxon>Ramazzottius</taxon>
    </lineage>
</organism>
<evidence type="ECO:0000256" key="1">
    <source>
        <dbReference type="SAM" id="MobiDB-lite"/>
    </source>
</evidence>
<dbReference type="AlphaFoldDB" id="A0A1D1VPW3"/>
<keyword evidence="3" id="KW-1185">Reference proteome</keyword>
<gene>
    <name evidence="2" type="primary">RvY_13492-1</name>
    <name evidence="2" type="synonym">RvY_13492.1</name>
    <name evidence="2" type="ORF">RvY_13492</name>
</gene>
<accession>A0A1D1VPW3</accession>
<dbReference type="Proteomes" id="UP000186922">
    <property type="component" value="Unassembled WGS sequence"/>
</dbReference>
<comment type="caution">
    <text evidence="2">The sequence shown here is derived from an EMBL/GenBank/DDBJ whole genome shotgun (WGS) entry which is preliminary data.</text>
</comment>